<evidence type="ECO:0000256" key="3">
    <source>
        <dbReference type="ARBA" id="ARBA00022722"/>
    </source>
</evidence>
<evidence type="ECO:0000256" key="1">
    <source>
        <dbReference type="ARBA" id="ARBA00008172"/>
    </source>
</evidence>
<organism evidence="7 8">
    <name type="scientific">Draconibacterium orientale</name>
    <dbReference type="NCBI Taxonomy" id="1168034"/>
    <lineage>
        <taxon>Bacteria</taxon>
        <taxon>Pseudomonadati</taxon>
        <taxon>Bacteroidota</taxon>
        <taxon>Bacteroidia</taxon>
        <taxon>Marinilabiliales</taxon>
        <taxon>Prolixibacteraceae</taxon>
        <taxon>Draconibacterium</taxon>
    </lineage>
</organism>
<dbReference type="InterPro" id="IPR009614">
    <property type="entry name" value="YoeB_toxin"/>
</dbReference>
<dbReference type="NCBIfam" id="TIGR02116">
    <property type="entry name" value="toxin_Txe_YoeB"/>
    <property type="match status" value="1"/>
</dbReference>
<keyword evidence="3" id="KW-0540">Nuclease</keyword>
<dbReference type="InterPro" id="IPR035093">
    <property type="entry name" value="RelE/ParE_toxin_dom_sf"/>
</dbReference>
<evidence type="ECO:0000313" key="7">
    <source>
        <dbReference type="EMBL" id="AHW61336.1"/>
    </source>
</evidence>
<dbReference type="PANTHER" id="PTHR38039:SF1">
    <property type="entry name" value="TOXIN YOEB"/>
    <property type="match status" value="1"/>
</dbReference>
<dbReference type="SUPFAM" id="SSF143011">
    <property type="entry name" value="RelE-like"/>
    <property type="match status" value="1"/>
</dbReference>
<sequence length="90" mass="10492">MMYKIKILPQADKEIRSYRKAGNKIALRKIHTILKELQLNPTSGIGCPEQLKHELSGYWSRRIDKKNRLIYRIEEEVITVVIVSALGHYS</sequence>
<dbReference type="Pfam" id="PF06769">
    <property type="entry name" value="YoeB_toxin"/>
    <property type="match status" value="1"/>
</dbReference>
<accession>A0ABM5QCZ0</accession>
<dbReference type="PANTHER" id="PTHR38039">
    <property type="entry name" value="TOXIN YOEB"/>
    <property type="match status" value="1"/>
</dbReference>
<dbReference type="Proteomes" id="UP000023772">
    <property type="component" value="Chromosome"/>
</dbReference>
<evidence type="ECO:0000256" key="5">
    <source>
        <dbReference type="ARBA" id="ARBA00022801"/>
    </source>
</evidence>
<keyword evidence="5" id="KW-0378">Hydrolase</keyword>
<evidence type="ECO:0000256" key="2">
    <source>
        <dbReference type="ARBA" id="ARBA00022649"/>
    </source>
</evidence>
<evidence type="ECO:0000256" key="6">
    <source>
        <dbReference type="ARBA" id="ARBA00030388"/>
    </source>
</evidence>
<dbReference type="EMBL" id="CP007451">
    <property type="protein sequence ID" value="AHW61336.1"/>
    <property type="molecule type" value="Genomic_DNA"/>
</dbReference>
<keyword evidence="4" id="KW-0255">Endonuclease</keyword>
<gene>
    <name evidence="7" type="ORF">FH5T_21600</name>
</gene>
<comment type="similarity">
    <text evidence="1">Belongs to the YoeB family.</text>
</comment>
<protein>
    <recommendedName>
        <fullName evidence="6">Putative mRNA interferase YoeB</fullName>
    </recommendedName>
</protein>
<evidence type="ECO:0000313" key="8">
    <source>
        <dbReference type="Proteomes" id="UP000023772"/>
    </source>
</evidence>
<reference evidence="7 8" key="1">
    <citation type="submission" date="2014-03" db="EMBL/GenBank/DDBJ databases">
        <title>Complete genome sequence of a deeply braunched marine Bacteroidia bacterium Draconibacterium orientale type strain FH5T.</title>
        <authorList>
            <person name="Li X."/>
            <person name="Wang X."/>
            <person name="Xie Z."/>
            <person name="Du Z."/>
            <person name="Chen G."/>
        </authorList>
    </citation>
    <scope>NUCLEOTIDE SEQUENCE [LARGE SCALE GENOMIC DNA]</scope>
    <source>
        <strain evidence="7 8">FH5</strain>
    </source>
</reference>
<keyword evidence="2" id="KW-1277">Toxin-antitoxin system</keyword>
<keyword evidence="8" id="KW-1185">Reference proteome</keyword>
<evidence type="ECO:0000256" key="4">
    <source>
        <dbReference type="ARBA" id="ARBA00022759"/>
    </source>
</evidence>
<dbReference type="Gene3D" id="3.30.2310.20">
    <property type="entry name" value="RelE-like"/>
    <property type="match status" value="1"/>
</dbReference>
<proteinExistence type="inferred from homology"/>
<name>A0ABM5QCZ0_9BACT</name>